<dbReference type="OrthoDB" id="10250638at2759"/>
<name>A0A835ZFK9_9STRA</name>
<dbReference type="AlphaFoldDB" id="A0A835ZFK9"/>
<dbReference type="PANTHER" id="PTHR14920:SF0">
    <property type="entry name" value="WD REPEAT DOMAIN 19"/>
    <property type="match status" value="1"/>
</dbReference>
<dbReference type="Proteomes" id="UP000664859">
    <property type="component" value="Unassembled WGS sequence"/>
</dbReference>
<dbReference type="GO" id="GO:0060271">
    <property type="term" value="P:cilium assembly"/>
    <property type="evidence" value="ECO:0007669"/>
    <property type="project" value="TreeGrafter"/>
</dbReference>
<comment type="caution">
    <text evidence="1">The sequence shown here is derived from an EMBL/GenBank/DDBJ whole genome shotgun (WGS) entry which is preliminary data.</text>
</comment>
<dbReference type="PANTHER" id="PTHR14920">
    <property type="entry name" value="OSMOTIC AVOIDANCE ABNORMAL PROTEIN 1/WD REPEAT MEMBRANE PROTEIN"/>
    <property type="match status" value="1"/>
</dbReference>
<evidence type="ECO:0000313" key="1">
    <source>
        <dbReference type="EMBL" id="KAG5189574.1"/>
    </source>
</evidence>
<dbReference type="GO" id="GO:0035721">
    <property type="term" value="P:intraciliary retrograde transport"/>
    <property type="evidence" value="ECO:0007669"/>
    <property type="project" value="InterPro"/>
</dbReference>
<dbReference type="InterPro" id="IPR040379">
    <property type="entry name" value="WDR19/dyf-2"/>
</dbReference>
<proteinExistence type="predicted"/>
<sequence>MNRSLQPPVLLLRVLRVARYYEAQGDLGAAGRHYAACAAGSTTERSSCCCSAARRGRGGDRRGRACNDMLTHTLIDYLMGETGGVLKDPHHIYRLYLALGNYQQAHAVLYEAIRRLEDQRARVPQALLLRRGARFWLLHSYRLAKLLALGAEP</sequence>
<reference evidence="1" key="1">
    <citation type="submission" date="2021-02" db="EMBL/GenBank/DDBJ databases">
        <title>First Annotated Genome of the Yellow-green Alga Tribonema minus.</title>
        <authorList>
            <person name="Mahan K.M."/>
        </authorList>
    </citation>
    <scope>NUCLEOTIDE SEQUENCE</scope>
    <source>
        <strain evidence="1">UTEX B ZZ1240</strain>
    </source>
</reference>
<organism evidence="1 2">
    <name type="scientific">Tribonema minus</name>
    <dbReference type="NCBI Taxonomy" id="303371"/>
    <lineage>
        <taxon>Eukaryota</taxon>
        <taxon>Sar</taxon>
        <taxon>Stramenopiles</taxon>
        <taxon>Ochrophyta</taxon>
        <taxon>PX clade</taxon>
        <taxon>Xanthophyceae</taxon>
        <taxon>Tribonematales</taxon>
        <taxon>Tribonemataceae</taxon>
        <taxon>Tribonema</taxon>
    </lineage>
</organism>
<dbReference type="GO" id="GO:0030991">
    <property type="term" value="C:intraciliary transport particle A"/>
    <property type="evidence" value="ECO:0007669"/>
    <property type="project" value="TreeGrafter"/>
</dbReference>
<keyword evidence="2" id="KW-1185">Reference proteome</keyword>
<evidence type="ECO:0000313" key="2">
    <source>
        <dbReference type="Proteomes" id="UP000664859"/>
    </source>
</evidence>
<accession>A0A835ZFK9</accession>
<gene>
    <name evidence="1" type="ORF">JKP88DRAFT_301373</name>
</gene>
<protein>
    <submittedName>
        <fullName evidence="1">Uncharacterized protein</fullName>
    </submittedName>
</protein>
<dbReference type="GO" id="GO:0005929">
    <property type="term" value="C:cilium"/>
    <property type="evidence" value="ECO:0007669"/>
    <property type="project" value="TreeGrafter"/>
</dbReference>
<dbReference type="EMBL" id="JAFCMP010000047">
    <property type="protein sequence ID" value="KAG5189574.1"/>
    <property type="molecule type" value="Genomic_DNA"/>
</dbReference>